<dbReference type="EMBL" id="JAPDHV010000010">
    <property type="protein sequence ID" value="MCW3162803.1"/>
    <property type="molecule type" value="Genomic_DNA"/>
</dbReference>
<feature type="non-terminal residue" evidence="2">
    <location>
        <position position="1"/>
    </location>
</feature>
<accession>A0ABT3HSN7</accession>
<feature type="compositionally biased region" description="Gly residues" evidence="1">
    <location>
        <begin position="19"/>
        <end position="38"/>
    </location>
</feature>
<dbReference type="RefSeq" id="WP_264744718.1">
    <property type="nucleotide sequence ID" value="NZ_JAPDHV010000010.1"/>
</dbReference>
<proteinExistence type="predicted"/>
<organism evidence="2 3">
    <name type="scientific">Chryseobacterium oryctis</name>
    <dbReference type="NCBI Taxonomy" id="2952618"/>
    <lineage>
        <taxon>Bacteria</taxon>
        <taxon>Pseudomonadati</taxon>
        <taxon>Bacteroidota</taxon>
        <taxon>Flavobacteriia</taxon>
        <taxon>Flavobacteriales</taxon>
        <taxon>Weeksellaceae</taxon>
        <taxon>Chryseobacterium group</taxon>
        <taxon>Chryseobacterium</taxon>
    </lineage>
</organism>
<evidence type="ECO:0000313" key="2">
    <source>
        <dbReference type="EMBL" id="MCW3162803.1"/>
    </source>
</evidence>
<sequence>CTGPALDCQSIYESGSCGGSTGGGGTGSGGGSGGGNGGYPYTPVQTPCEKAKNKISDPKFKAKFQELNTPQMFAMDHEKGYYERLPPVGSTGVPSGFPVVDGAPCTHSMDLPDNEDGIAGLLHIHNDANCDDVPTIKVPSPADVRTFLNIFMKQARIYTGSYTNAYSVVITSQGSYMLQYTNDTWPGSTWDKIEDWNKWYKKEYEKLTTDELANPSIVEKIFTQFLKEKVAIDGLEVYKITENSSTKLEYNGANQPVVATPCPQ</sequence>
<protein>
    <submittedName>
        <fullName evidence="2">Uncharacterized protein</fullName>
    </submittedName>
</protein>
<feature type="region of interest" description="Disordered" evidence="1">
    <location>
        <begin position="19"/>
        <end position="42"/>
    </location>
</feature>
<reference evidence="2" key="1">
    <citation type="submission" date="2022-10" db="EMBL/GenBank/DDBJ databases">
        <title>Chryseobacterium babae sp. nov. isolated from the gut of the beetle Oryctes rhinoceros, and Chryseobacterium kimseyorum sp. nov., isolated from a stick insect rearing cage.</title>
        <authorList>
            <person name="Shelomi M."/>
            <person name="Han C.-J."/>
            <person name="Chen W.-M."/>
            <person name="Chen H.-K."/>
            <person name="Liaw S.-J."/>
            <person name="Muhle E."/>
            <person name="Clermont D."/>
        </authorList>
    </citation>
    <scope>NUCLEOTIDE SEQUENCE</scope>
    <source>
        <strain evidence="2">WLa1L2M3</strain>
    </source>
</reference>
<comment type="caution">
    <text evidence="2">The sequence shown here is derived from an EMBL/GenBank/DDBJ whole genome shotgun (WGS) entry which is preliminary data.</text>
</comment>
<evidence type="ECO:0000256" key="1">
    <source>
        <dbReference type="SAM" id="MobiDB-lite"/>
    </source>
</evidence>
<dbReference type="Proteomes" id="UP001163719">
    <property type="component" value="Unassembled WGS sequence"/>
</dbReference>
<name>A0ABT3HSN7_9FLAO</name>
<keyword evidence="3" id="KW-1185">Reference proteome</keyword>
<gene>
    <name evidence="2" type="ORF">OH806_16145</name>
</gene>
<evidence type="ECO:0000313" key="3">
    <source>
        <dbReference type="Proteomes" id="UP001163719"/>
    </source>
</evidence>